<evidence type="ECO:0000313" key="10">
    <source>
        <dbReference type="Proteomes" id="UP001279734"/>
    </source>
</evidence>
<dbReference type="GO" id="GO:0005789">
    <property type="term" value="C:endoplasmic reticulum membrane"/>
    <property type="evidence" value="ECO:0007669"/>
    <property type="project" value="UniProtKB-SubCell"/>
</dbReference>
<feature type="transmembrane region" description="Helical" evidence="8">
    <location>
        <begin position="21"/>
        <end position="42"/>
    </location>
</feature>
<evidence type="ECO:0000256" key="1">
    <source>
        <dbReference type="ARBA" id="ARBA00004477"/>
    </source>
</evidence>
<comment type="caution">
    <text evidence="9">The sequence shown here is derived from an EMBL/GenBank/DDBJ whole genome shotgun (WGS) entry which is preliminary data.</text>
</comment>
<keyword evidence="3" id="KW-0337">GPI-anchor biosynthesis</keyword>
<organism evidence="9 10">
    <name type="scientific">Nepenthes gracilis</name>
    <name type="common">Slender pitcher plant</name>
    <dbReference type="NCBI Taxonomy" id="150966"/>
    <lineage>
        <taxon>Eukaryota</taxon>
        <taxon>Viridiplantae</taxon>
        <taxon>Streptophyta</taxon>
        <taxon>Embryophyta</taxon>
        <taxon>Tracheophyta</taxon>
        <taxon>Spermatophyta</taxon>
        <taxon>Magnoliopsida</taxon>
        <taxon>eudicotyledons</taxon>
        <taxon>Gunneridae</taxon>
        <taxon>Pentapetalae</taxon>
        <taxon>Caryophyllales</taxon>
        <taxon>Nepenthaceae</taxon>
        <taxon>Nepenthes</taxon>
    </lineage>
</organism>
<feature type="transmembrane region" description="Helical" evidence="8">
    <location>
        <begin position="160"/>
        <end position="179"/>
    </location>
</feature>
<feature type="transmembrane region" description="Helical" evidence="8">
    <location>
        <begin position="87"/>
        <end position="111"/>
    </location>
</feature>
<evidence type="ECO:0000256" key="3">
    <source>
        <dbReference type="ARBA" id="ARBA00022502"/>
    </source>
</evidence>
<dbReference type="GO" id="GO:0006506">
    <property type="term" value="P:GPI anchor biosynthetic process"/>
    <property type="evidence" value="ECO:0007669"/>
    <property type="project" value="UniProtKB-KW"/>
</dbReference>
<reference evidence="9" key="1">
    <citation type="submission" date="2023-05" db="EMBL/GenBank/DDBJ databases">
        <title>Nepenthes gracilis genome sequencing.</title>
        <authorList>
            <person name="Fukushima K."/>
        </authorList>
    </citation>
    <scope>NUCLEOTIDE SEQUENCE</scope>
    <source>
        <strain evidence="9">SING2019-196</strain>
    </source>
</reference>
<keyword evidence="6 8" id="KW-1133">Transmembrane helix</keyword>
<evidence type="ECO:0000256" key="2">
    <source>
        <dbReference type="ARBA" id="ARBA00004687"/>
    </source>
</evidence>
<evidence type="ECO:0000313" key="9">
    <source>
        <dbReference type="EMBL" id="GMH17527.1"/>
    </source>
</evidence>
<gene>
    <name evidence="9" type="ORF">Nepgr_019368</name>
</gene>
<evidence type="ECO:0008006" key="11">
    <source>
        <dbReference type="Google" id="ProtNLM"/>
    </source>
</evidence>
<dbReference type="InterPro" id="IPR009580">
    <property type="entry name" value="GPI_biosynthesis_protein_Pig-F"/>
</dbReference>
<evidence type="ECO:0000256" key="8">
    <source>
        <dbReference type="SAM" id="Phobius"/>
    </source>
</evidence>
<keyword evidence="7 8" id="KW-0472">Membrane</keyword>
<dbReference type="AlphaFoldDB" id="A0AAD3SUS2"/>
<name>A0AAD3SUS2_NEPGR</name>
<keyword evidence="5" id="KW-0256">Endoplasmic reticulum</keyword>
<evidence type="ECO:0000256" key="4">
    <source>
        <dbReference type="ARBA" id="ARBA00022692"/>
    </source>
</evidence>
<accession>A0AAD3SUS2</accession>
<evidence type="ECO:0000256" key="5">
    <source>
        <dbReference type="ARBA" id="ARBA00022824"/>
    </source>
</evidence>
<keyword evidence="10" id="KW-1185">Reference proteome</keyword>
<comment type="subcellular location">
    <subcellularLocation>
        <location evidence="1">Endoplasmic reticulum membrane</location>
        <topology evidence="1">Multi-pass membrane protein</topology>
    </subcellularLocation>
</comment>
<feature type="transmembrane region" description="Helical" evidence="8">
    <location>
        <begin position="199"/>
        <end position="219"/>
    </location>
</feature>
<comment type="pathway">
    <text evidence="2">Glycolipid biosynthesis; glycosylphosphatidylinositol-anchor biosynthesis.</text>
</comment>
<protein>
    <recommendedName>
        <fullName evidence="11">Phosphatidylinositol-glycan biosynthesis class F protein</fullName>
    </recommendedName>
</protein>
<proteinExistence type="predicted"/>
<keyword evidence="4 8" id="KW-0812">Transmembrane</keyword>
<evidence type="ECO:0000256" key="6">
    <source>
        <dbReference type="ARBA" id="ARBA00022989"/>
    </source>
</evidence>
<feature type="transmembrane region" description="Helical" evidence="8">
    <location>
        <begin position="54"/>
        <end position="75"/>
    </location>
</feature>
<dbReference type="EMBL" id="BSYO01000018">
    <property type="protein sequence ID" value="GMH17527.1"/>
    <property type="molecule type" value="Genomic_DNA"/>
</dbReference>
<dbReference type="Proteomes" id="UP001279734">
    <property type="component" value="Unassembled WGS sequence"/>
</dbReference>
<dbReference type="Pfam" id="PF06699">
    <property type="entry name" value="PIG-F"/>
    <property type="match status" value="1"/>
</dbReference>
<feature type="transmembrane region" description="Helical" evidence="8">
    <location>
        <begin position="117"/>
        <end position="140"/>
    </location>
</feature>
<sequence>MKKRSDEYSVQNNDTMKVSAFGALWLHLMCGFGVAIAFWVAHQFYSINLISDPAHSLLLVWIVECPIVILLYSLLRDNSAECSYLKAVGRGILGLPAGALVIALGGIALGAPIGTRYLLGTINWSLLMSLFTFAPAAAVFGSSWADWRRIFANTRPVGSVDYMLCLPAHGAVIGSWFGAWPMPLDWERPWQEWPVCVTYGGLAGYVVGMVASLCFVIFSSRRPQQQHVKAE</sequence>
<evidence type="ECO:0000256" key="7">
    <source>
        <dbReference type="ARBA" id="ARBA00023136"/>
    </source>
</evidence>